<dbReference type="AlphaFoldDB" id="G9WF57"/>
<feature type="transmembrane region" description="Helical" evidence="1">
    <location>
        <begin position="21"/>
        <end position="41"/>
    </location>
</feature>
<dbReference type="RefSeq" id="WP_007745291.1">
    <property type="nucleotide sequence ID" value="NZ_CM001398.1"/>
</dbReference>
<dbReference type="PATRIC" id="fig|1045004.4.peg.666"/>
<keyword evidence="1" id="KW-1133">Transmembrane helix</keyword>
<proteinExistence type="predicted"/>
<dbReference type="EMBL" id="AFVZ01000001">
    <property type="protein sequence ID" value="EHN58777.1"/>
    <property type="molecule type" value="Genomic_DNA"/>
</dbReference>
<feature type="transmembrane region" description="Helical" evidence="1">
    <location>
        <begin position="311"/>
        <end position="334"/>
    </location>
</feature>
<name>G9WF57_9LACO</name>
<feature type="transmembrane region" description="Helical" evidence="1">
    <location>
        <begin position="223"/>
        <end position="244"/>
    </location>
</feature>
<feature type="transmembrane region" description="Helical" evidence="1">
    <location>
        <begin position="282"/>
        <end position="305"/>
    </location>
</feature>
<evidence type="ECO:0000256" key="1">
    <source>
        <dbReference type="SAM" id="Phobius"/>
    </source>
</evidence>
<feature type="transmembrane region" description="Helical" evidence="1">
    <location>
        <begin position="250"/>
        <end position="270"/>
    </location>
</feature>
<dbReference type="Proteomes" id="UP000004959">
    <property type="component" value="Chromosome"/>
</dbReference>
<sequence>MPYNLIYELRQVTHRIQKSSYFSCVKLTASLFLTLLSLTLLSNTTISNRIILWIESLDKPLESLLASLSLQIYFERYLAILLIFFFLISLFYLILYFFRKPVNQQHLCSRFQAKKMYTLDRTGRFDSTSLQPFSSAMARKTFVCALSAVFLVIIVLLYLHQPIVFSEFAIVGFLGTILMRLAIFGQYQKQSDLSNQISNHRLLDKWSVHAFSKHTTHLDIVRLLCLSLVVLCLLAGSRISFWFFVKELVLIAMLATTDISIAQMFMNLCVSDSGNRNTMAIVGLLLTGLTIMLVTMSMMVLSLLIEFTNLTAIYVLAGQLLGLGSVLFLTRCIARQFESNWFKLTTPK</sequence>
<evidence type="ECO:0000313" key="2">
    <source>
        <dbReference type="EMBL" id="EHN58777.1"/>
    </source>
</evidence>
<feature type="transmembrane region" description="Helical" evidence="1">
    <location>
        <begin position="165"/>
        <end position="183"/>
    </location>
</feature>
<reference evidence="2 3" key="1">
    <citation type="journal article" date="2012" name="PLoS ONE">
        <title>Functional divergence in the genus oenococcus as predicted by genome sequencing of the newly-described species, Oenococcus kitaharae.</title>
        <authorList>
            <person name="Borneman A.R."/>
            <person name="McCarthy J.M."/>
            <person name="Chambers P.J."/>
            <person name="Bartowsky E.J."/>
        </authorList>
    </citation>
    <scope>NUCLEOTIDE SEQUENCE [LARGE SCALE GENOMIC DNA]</scope>
    <source>
        <strain evidence="3">DSM17330</strain>
    </source>
</reference>
<gene>
    <name evidence="2" type="ORF">OKIT_0666</name>
</gene>
<accession>G9WF57</accession>
<keyword evidence="1" id="KW-0812">Transmembrane</keyword>
<evidence type="ECO:0000313" key="3">
    <source>
        <dbReference type="Proteomes" id="UP000004959"/>
    </source>
</evidence>
<feature type="transmembrane region" description="Helical" evidence="1">
    <location>
        <begin position="77"/>
        <end position="98"/>
    </location>
</feature>
<protein>
    <submittedName>
        <fullName evidence="2">Uncharacterized protein</fullName>
    </submittedName>
</protein>
<dbReference type="HOGENOM" id="CLU_796553_0_0_9"/>
<organism evidence="2 3">
    <name type="scientific">Oenococcus kitaharae DSM 17330</name>
    <dbReference type="NCBI Taxonomy" id="1045004"/>
    <lineage>
        <taxon>Bacteria</taxon>
        <taxon>Bacillati</taxon>
        <taxon>Bacillota</taxon>
        <taxon>Bacilli</taxon>
        <taxon>Lactobacillales</taxon>
        <taxon>Lactobacillaceae</taxon>
        <taxon>Oenococcus</taxon>
    </lineage>
</organism>
<feature type="transmembrane region" description="Helical" evidence="1">
    <location>
        <begin position="141"/>
        <end position="159"/>
    </location>
</feature>
<keyword evidence="1" id="KW-0472">Membrane</keyword>
<comment type="caution">
    <text evidence="2">The sequence shown here is derived from an EMBL/GenBank/DDBJ whole genome shotgun (WGS) entry which is preliminary data.</text>
</comment>
<keyword evidence="3" id="KW-1185">Reference proteome</keyword>